<dbReference type="EMBL" id="SLVV01000006">
    <property type="protein sequence ID" value="TCN25109.1"/>
    <property type="molecule type" value="Genomic_DNA"/>
</dbReference>
<protein>
    <submittedName>
        <fullName evidence="2">IDEAL domain-containing protein</fullName>
    </submittedName>
</protein>
<dbReference type="AlphaFoldDB" id="A0A4R2BGK7"/>
<dbReference type="SMART" id="SM00914">
    <property type="entry name" value="IDEAL"/>
    <property type="match status" value="1"/>
</dbReference>
<gene>
    <name evidence="2" type="ORF">EV146_106313</name>
</gene>
<evidence type="ECO:0000313" key="3">
    <source>
        <dbReference type="Proteomes" id="UP000295689"/>
    </source>
</evidence>
<reference evidence="2 3" key="1">
    <citation type="journal article" date="2015" name="Stand. Genomic Sci.">
        <title>Genomic Encyclopedia of Bacterial and Archaeal Type Strains, Phase III: the genomes of soil and plant-associated and newly described type strains.</title>
        <authorList>
            <person name="Whitman W.B."/>
            <person name="Woyke T."/>
            <person name="Klenk H.P."/>
            <person name="Zhou Y."/>
            <person name="Lilburn T.G."/>
            <person name="Beck B.J."/>
            <person name="De Vos P."/>
            <person name="Vandamme P."/>
            <person name="Eisen J.A."/>
            <person name="Garrity G."/>
            <person name="Hugenholtz P."/>
            <person name="Kyrpides N.C."/>
        </authorList>
    </citation>
    <scope>NUCLEOTIDE SEQUENCE [LARGE SCALE GENOMIC DNA]</scope>
    <source>
        <strain evidence="2 3">CV53</strain>
    </source>
</reference>
<dbReference type="InterPro" id="IPR027393">
    <property type="entry name" value="Virus_scaffolding_prot_C"/>
</dbReference>
<dbReference type="RefSeq" id="WP_132006570.1">
    <property type="nucleotide sequence ID" value="NZ_JABUHM010000004.1"/>
</dbReference>
<keyword evidence="3" id="KW-1185">Reference proteome</keyword>
<organism evidence="2 3">
    <name type="scientific">Mesobacillus foraminis</name>
    <dbReference type="NCBI Taxonomy" id="279826"/>
    <lineage>
        <taxon>Bacteria</taxon>
        <taxon>Bacillati</taxon>
        <taxon>Bacillota</taxon>
        <taxon>Bacilli</taxon>
        <taxon>Bacillales</taxon>
        <taxon>Bacillaceae</taxon>
        <taxon>Mesobacillus</taxon>
    </lineage>
</organism>
<name>A0A4R2BGK7_9BACI</name>
<dbReference type="InterPro" id="IPR014957">
    <property type="entry name" value="IDEAL_dom"/>
</dbReference>
<accession>A0A4R2BGK7</accession>
<dbReference type="Gene3D" id="4.10.810.10">
    <property type="entry name" value="Virus Scaffolding Protein, Chain A"/>
    <property type="match status" value="1"/>
</dbReference>
<dbReference type="Pfam" id="PF08858">
    <property type="entry name" value="IDEAL"/>
    <property type="match status" value="1"/>
</dbReference>
<feature type="domain" description="IDEAL" evidence="1">
    <location>
        <begin position="64"/>
        <end position="99"/>
    </location>
</feature>
<evidence type="ECO:0000313" key="2">
    <source>
        <dbReference type="EMBL" id="TCN25109.1"/>
    </source>
</evidence>
<comment type="caution">
    <text evidence="2">The sequence shown here is derived from an EMBL/GenBank/DDBJ whole genome shotgun (WGS) entry which is preliminary data.</text>
</comment>
<proteinExistence type="predicted"/>
<evidence type="ECO:0000259" key="1">
    <source>
        <dbReference type="SMART" id="SM00914"/>
    </source>
</evidence>
<dbReference type="Proteomes" id="UP000295689">
    <property type="component" value="Unassembled WGS sequence"/>
</dbReference>
<sequence length="111" mass="12496">MANNDSLLKKGDWVKGRSRDGELIIGYTESINKTDGVVSVHVVTSDNEESIGRTVQLLAKRVKKLPDSRIPNKEQISFLIDLALSTGDEEWFLELSSQLKSMKKLMKEAIY</sequence>